<evidence type="ECO:0000313" key="1">
    <source>
        <dbReference type="EMBL" id="GIX95445.1"/>
    </source>
</evidence>
<name>A0AAV4PFX5_9ARAC</name>
<dbReference type="Proteomes" id="UP001054837">
    <property type="component" value="Unassembled WGS sequence"/>
</dbReference>
<feature type="non-terminal residue" evidence="1">
    <location>
        <position position="39"/>
    </location>
</feature>
<dbReference type="AlphaFoldDB" id="A0AAV4PFX5"/>
<evidence type="ECO:0000313" key="2">
    <source>
        <dbReference type="Proteomes" id="UP001054837"/>
    </source>
</evidence>
<protein>
    <submittedName>
        <fullName evidence="1">Uncharacterized protein</fullName>
    </submittedName>
</protein>
<proteinExistence type="predicted"/>
<sequence length="39" mass="4464">MKGGKKGSLTFRIPLTETASLEELLQTKQNEKNWMGNRK</sequence>
<comment type="caution">
    <text evidence="1">The sequence shown here is derived from an EMBL/GenBank/DDBJ whole genome shotgun (WGS) entry which is preliminary data.</text>
</comment>
<organism evidence="1 2">
    <name type="scientific">Caerostris darwini</name>
    <dbReference type="NCBI Taxonomy" id="1538125"/>
    <lineage>
        <taxon>Eukaryota</taxon>
        <taxon>Metazoa</taxon>
        <taxon>Ecdysozoa</taxon>
        <taxon>Arthropoda</taxon>
        <taxon>Chelicerata</taxon>
        <taxon>Arachnida</taxon>
        <taxon>Araneae</taxon>
        <taxon>Araneomorphae</taxon>
        <taxon>Entelegynae</taxon>
        <taxon>Araneoidea</taxon>
        <taxon>Araneidae</taxon>
        <taxon>Caerostris</taxon>
    </lineage>
</organism>
<gene>
    <name evidence="1" type="ORF">CDAR_610541</name>
</gene>
<dbReference type="EMBL" id="BPLQ01002743">
    <property type="protein sequence ID" value="GIX95445.1"/>
    <property type="molecule type" value="Genomic_DNA"/>
</dbReference>
<accession>A0AAV4PFX5</accession>
<reference evidence="1 2" key="1">
    <citation type="submission" date="2021-06" db="EMBL/GenBank/DDBJ databases">
        <title>Caerostris darwini draft genome.</title>
        <authorList>
            <person name="Kono N."/>
            <person name="Arakawa K."/>
        </authorList>
    </citation>
    <scope>NUCLEOTIDE SEQUENCE [LARGE SCALE GENOMIC DNA]</scope>
</reference>
<keyword evidence="2" id="KW-1185">Reference proteome</keyword>